<dbReference type="PANTHER" id="PTHR43434">
    <property type="entry name" value="PHOSPHOGLYCOLATE PHOSPHATASE"/>
    <property type="match status" value="1"/>
</dbReference>
<dbReference type="Gene3D" id="3.40.50.1000">
    <property type="entry name" value="HAD superfamily/HAD-like"/>
    <property type="match status" value="1"/>
</dbReference>
<reference evidence="3 4" key="1">
    <citation type="submission" date="2015-05" db="EMBL/GenBank/DDBJ databases">
        <title>Comparison of genome.</title>
        <authorList>
            <person name="Zheng Z."/>
            <person name="Sun M."/>
        </authorList>
    </citation>
    <scope>NUCLEOTIDE SEQUENCE [LARGE SCALE GENOMIC DNA]</scope>
    <source>
        <strain evidence="3 4">G25-74</strain>
    </source>
</reference>
<dbReference type="AlphaFoldDB" id="A0A177ZQC4"/>
<dbReference type="GO" id="GO:0008967">
    <property type="term" value="F:phosphoglycolate phosphatase activity"/>
    <property type="evidence" value="ECO:0007669"/>
    <property type="project" value="TreeGrafter"/>
</dbReference>
<dbReference type="PANTHER" id="PTHR43434:SF1">
    <property type="entry name" value="PHOSPHOGLYCOLATE PHOSPHATASE"/>
    <property type="match status" value="1"/>
</dbReference>
<keyword evidence="2" id="KW-0460">Magnesium</keyword>
<gene>
    <name evidence="3" type="ORF">ABB05_12465</name>
</gene>
<proteinExistence type="predicted"/>
<keyword evidence="1" id="KW-0378">Hydrolase</keyword>
<organism evidence="3 4">
    <name type="scientific">Lederbergia galactosidilytica</name>
    <dbReference type="NCBI Taxonomy" id="217031"/>
    <lineage>
        <taxon>Bacteria</taxon>
        <taxon>Bacillati</taxon>
        <taxon>Bacillota</taxon>
        <taxon>Bacilli</taxon>
        <taxon>Bacillales</taxon>
        <taxon>Bacillaceae</taxon>
        <taxon>Lederbergia</taxon>
    </lineage>
</organism>
<name>A0A177ZQC4_9BACI</name>
<dbReference type="STRING" id="217031.ABB05_12465"/>
<dbReference type="Proteomes" id="UP000077881">
    <property type="component" value="Unassembled WGS sequence"/>
</dbReference>
<comment type="caution">
    <text evidence="3">The sequence shown here is derived from an EMBL/GenBank/DDBJ whole genome shotgun (WGS) entry which is preliminary data.</text>
</comment>
<sequence length="381" mass="42514">MIKTVLFDVDGVLLSEERYFDASALTVWEVLSSEQYLGLSPNEFKTQYTDNEIDEIRAQVFVQDEVLSFLKSCGLNANWDMIYLTAAYQIIHLLKQIKATAKERITQWVTHEINRDVLLEMKEALAETKLTLNFGGFLKDFQGADATKAGLFAHLDKIAQEKLGVDYTVFGEQGGLWSTCELISQEWYVGDQYVLQSTGRSSVQLGKKGFLTDEKVLAEPEAITDLFQSLKEAGVQIGIGTGRPELETIEPFQHLGWLNHFNPNKIVTADDVLAAEKVTENHKGLSKPHPFTYVWALSNKQKSIPECLATVFPIENGKETLIVGDSLADLLAARTMGCSFAAVLTGLSGEKAREQFEEYEADYILDNVLAVKDLVLSLVEK</sequence>
<dbReference type="RefSeq" id="WP_057987583.1">
    <property type="nucleotide sequence ID" value="NZ_LDJR01000051.1"/>
</dbReference>
<dbReference type="SFLD" id="SFLDS00003">
    <property type="entry name" value="Haloacid_Dehalogenase"/>
    <property type="match status" value="1"/>
</dbReference>
<evidence type="ECO:0000256" key="2">
    <source>
        <dbReference type="ARBA" id="ARBA00022842"/>
    </source>
</evidence>
<dbReference type="InterPro" id="IPR050155">
    <property type="entry name" value="HAD-like_hydrolase_sf"/>
</dbReference>
<dbReference type="PATRIC" id="fig|217031.6.peg.2682"/>
<evidence type="ECO:0000313" key="3">
    <source>
        <dbReference type="EMBL" id="OAK70167.1"/>
    </source>
</evidence>
<evidence type="ECO:0000313" key="4">
    <source>
        <dbReference type="Proteomes" id="UP000077881"/>
    </source>
</evidence>
<evidence type="ECO:0000256" key="1">
    <source>
        <dbReference type="ARBA" id="ARBA00022801"/>
    </source>
</evidence>
<dbReference type="GO" id="GO:0006281">
    <property type="term" value="P:DNA repair"/>
    <property type="evidence" value="ECO:0007669"/>
    <property type="project" value="TreeGrafter"/>
</dbReference>
<dbReference type="SUPFAM" id="SSF56784">
    <property type="entry name" value="HAD-like"/>
    <property type="match status" value="1"/>
</dbReference>
<dbReference type="OrthoDB" id="2474611at2"/>
<keyword evidence="4" id="KW-1185">Reference proteome</keyword>
<dbReference type="InterPro" id="IPR036412">
    <property type="entry name" value="HAD-like_sf"/>
</dbReference>
<dbReference type="EMBL" id="LDJR01000051">
    <property type="protein sequence ID" value="OAK70167.1"/>
    <property type="molecule type" value="Genomic_DNA"/>
</dbReference>
<accession>A0A177ZQC4</accession>
<dbReference type="SFLD" id="SFLDG01129">
    <property type="entry name" value="C1.5:_HAD__Beta-PGM__Phosphata"/>
    <property type="match status" value="1"/>
</dbReference>
<dbReference type="InterPro" id="IPR023214">
    <property type="entry name" value="HAD_sf"/>
</dbReference>
<protein>
    <submittedName>
        <fullName evidence="3">Phosphatase</fullName>
    </submittedName>
</protein>
<dbReference type="Pfam" id="PF13242">
    <property type="entry name" value="Hydrolase_like"/>
    <property type="match status" value="1"/>
</dbReference>